<feature type="compositionally biased region" description="Low complexity" evidence="1">
    <location>
        <begin position="136"/>
        <end position="151"/>
    </location>
</feature>
<gene>
    <name evidence="2" type="ORF">NDU88_007279</name>
</gene>
<organism evidence="2 3">
    <name type="scientific">Pleurodeles waltl</name>
    <name type="common">Iberian ribbed newt</name>
    <dbReference type="NCBI Taxonomy" id="8319"/>
    <lineage>
        <taxon>Eukaryota</taxon>
        <taxon>Metazoa</taxon>
        <taxon>Chordata</taxon>
        <taxon>Craniata</taxon>
        <taxon>Vertebrata</taxon>
        <taxon>Euteleostomi</taxon>
        <taxon>Amphibia</taxon>
        <taxon>Batrachia</taxon>
        <taxon>Caudata</taxon>
        <taxon>Salamandroidea</taxon>
        <taxon>Salamandridae</taxon>
        <taxon>Pleurodelinae</taxon>
        <taxon>Pleurodeles</taxon>
    </lineage>
</organism>
<feature type="non-terminal residue" evidence="2">
    <location>
        <position position="188"/>
    </location>
</feature>
<name>A0AAV7RUB5_PLEWA</name>
<dbReference type="EMBL" id="JANPWB010000009">
    <property type="protein sequence ID" value="KAJ1154528.1"/>
    <property type="molecule type" value="Genomic_DNA"/>
</dbReference>
<dbReference type="Proteomes" id="UP001066276">
    <property type="component" value="Chromosome 5"/>
</dbReference>
<protein>
    <submittedName>
        <fullName evidence="2">Uncharacterized protein</fullName>
    </submittedName>
</protein>
<feature type="compositionally biased region" description="Polar residues" evidence="1">
    <location>
        <begin position="167"/>
        <end position="176"/>
    </location>
</feature>
<keyword evidence="3" id="KW-1185">Reference proteome</keyword>
<accession>A0AAV7RUB5</accession>
<sequence>SVAGFPAAPAQVAGRGHDFSGGGQGKAPSYPDLVCPGAPGISQVTPFFRGAPPLRPLGTDLHRAQADRLQVPRAALGVQMPSVDWSGDPLRWVSPHRVFQLLSPGPAGLGPPGQLPRGRSPIKGPISCTSASGPATGLTSPSLGTTTGPGRSLRRGPVRLTLPSHWSPKTTKNQPGSALVHAPVPRDR</sequence>
<dbReference type="AlphaFoldDB" id="A0AAV7RUB5"/>
<evidence type="ECO:0000313" key="2">
    <source>
        <dbReference type="EMBL" id="KAJ1154528.1"/>
    </source>
</evidence>
<evidence type="ECO:0000256" key="1">
    <source>
        <dbReference type="SAM" id="MobiDB-lite"/>
    </source>
</evidence>
<reference evidence="2" key="1">
    <citation type="journal article" date="2022" name="bioRxiv">
        <title>Sequencing and chromosome-scale assembly of the giantPleurodeles waltlgenome.</title>
        <authorList>
            <person name="Brown T."/>
            <person name="Elewa A."/>
            <person name="Iarovenko S."/>
            <person name="Subramanian E."/>
            <person name="Araus A.J."/>
            <person name="Petzold A."/>
            <person name="Susuki M."/>
            <person name="Suzuki K.-i.T."/>
            <person name="Hayashi T."/>
            <person name="Toyoda A."/>
            <person name="Oliveira C."/>
            <person name="Osipova E."/>
            <person name="Leigh N.D."/>
            <person name="Simon A."/>
            <person name="Yun M.H."/>
        </authorList>
    </citation>
    <scope>NUCLEOTIDE SEQUENCE</scope>
    <source>
        <strain evidence="2">20211129_DDA</strain>
        <tissue evidence="2">Liver</tissue>
    </source>
</reference>
<feature type="non-terminal residue" evidence="2">
    <location>
        <position position="1"/>
    </location>
</feature>
<proteinExistence type="predicted"/>
<evidence type="ECO:0000313" key="3">
    <source>
        <dbReference type="Proteomes" id="UP001066276"/>
    </source>
</evidence>
<comment type="caution">
    <text evidence="2">The sequence shown here is derived from an EMBL/GenBank/DDBJ whole genome shotgun (WGS) entry which is preliminary data.</text>
</comment>
<feature type="region of interest" description="Disordered" evidence="1">
    <location>
        <begin position="105"/>
        <end position="188"/>
    </location>
</feature>
<feature type="region of interest" description="Disordered" evidence="1">
    <location>
        <begin position="1"/>
        <end position="25"/>
    </location>
</feature>